<evidence type="ECO:0000256" key="8">
    <source>
        <dbReference type="ARBA" id="ARBA00023098"/>
    </source>
</evidence>
<keyword evidence="14" id="KW-1185">Reference proteome</keyword>
<organism evidence="13 14">
    <name type="scientific">Operophtera brumata</name>
    <name type="common">Winter moth</name>
    <name type="synonym">Phalaena brumata</name>
    <dbReference type="NCBI Taxonomy" id="104452"/>
    <lineage>
        <taxon>Eukaryota</taxon>
        <taxon>Metazoa</taxon>
        <taxon>Ecdysozoa</taxon>
        <taxon>Arthropoda</taxon>
        <taxon>Hexapoda</taxon>
        <taxon>Insecta</taxon>
        <taxon>Pterygota</taxon>
        <taxon>Neoptera</taxon>
        <taxon>Endopterygota</taxon>
        <taxon>Lepidoptera</taxon>
        <taxon>Glossata</taxon>
        <taxon>Ditrysia</taxon>
        <taxon>Geometroidea</taxon>
        <taxon>Geometridae</taxon>
        <taxon>Larentiinae</taxon>
        <taxon>Operophtera</taxon>
    </lineage>
</organism>
<dbReference type="Proteomes" id="UP000037510">
    <property type="component" value="Unassembled WGS sequence"/>
</dbReference>
<feature type="transmembrane region" description="Helical" evidence="12">
    <location>
        <begin position="26"/>
        <end position="47"/>
    </location>
</feature>
<evidence type="ECO:0000256" key="4">
    <source>
        <dbReference type="ARBA" id="ARBA00022692"/>
    </source>
</evidence>
<dbReference type="GO" id="GO:0004768">
    <property type="term" value="F:stearoyl-CoA 9-desaturase activity"/>
    <property type="evidence" value="ECO:0007669"/>
    <property type="project" value="TreeGrafter"/>
</dbReference>
<dbReference type="PANTHER" id="PTHR11351:SF31">
    <property type="entry name" value="DESATURASE 1, ISOFORM A-RELATED"/>
    <property type="match status" value="1"/>
</dbReference>
<evidence type="ECO:0000313" key="14">
    <source>
        <dbReference type="Proteomes" id="UP000037510"/>
    </source>
</evidence>
<sequence>MFGFLHLAALYGGYIFIYSAKWQTDVFGYILYVLSGLGITAAAHRLWTHKSYKAKWPLRLILVIFNTLAFQDSVLNWASDHRMHYKYSKTDADSHNATRGFFFSHVGWLLARKHPDLKAKGKGLDLSDLYADPILRFQKKHYLLLMPLACFIIPTVVPVYLWSESYLNAFFVAAIFRYAFILNVTWLVNSAAH</sequence>
<evidence type="ECO:0000256" key="5">
    <source>
        <dbReference type="ARBA" id="ARBA00022832"/>
    </source>
</evidence>
<dbReference type="EMBL" id="JTDY01001430">
    <property type="protein sequence ID" value="KOB73872.1"/>
    <property type="molecule type" value="Genomic_DNA"/>
</dbReference>
<dbReference type="PANTHER" id="PTHR11351">
    <property type="entry name" value="ACYL-COA DESATURASE"/>
    <property type="match status" value="1"/>
</dbReference>
<dbReference type="AlphaFoldDB" id="A0A0L7LEH6"/>
<evidence type="ECO:0000256" key="7">
    <source>
        <dbReference type="ARBA" id="ARBA00023002"/>
    </source>
</evidence>
<evidence type="ECO:0000256" key="9">
    <source>
        <dbReference type="ARBA" id="ARBA00023136"/>
    </source>
</evidence>
<gene>
    <name evidence="13" type="ORF">OBRU01_10067</name>
</gene>
<dbReference type="GO" id="GO:0005789">
    <property type="term" value="C:endoplasmic reticulum membrane"/>
    <property type="evidence" value="ECO:0007669"/>
    <property type="project" value="TreeGrafter"/>
</dbReference>
<evidence type="ECO:0000256" key="10">
    <source>
        <dbReference type="ARBA" id="ARBA00023160"/>
    </source>
</evidence>
<protein>
    <submittedName>
        <fullName evidence="13">Acyl-CoA desaturase</fullName>
    </submittedName>
</protein>
<evidence type="ECO:0000256" key="2">
    <source>
        <dbReference type="ARBA" id="ARBA00009295"/>
    </source>
</evidence>
<name>A0A0L7LEH6_OPEBR</name>
<evidence type="ECO:0000256" key="11">
    <source>
        <dbReference type="RuleBase" id="RU000581"/>
    </source>
</evidence>
<accession>A0A0L7LEH6</accession>
<evidence type="ECO:0000256" key="6">
    <source>
        <dbReference type="ARBA" id="ARBA00022989"/>
    </source>
</evidence>
<keyword evidence="3 11" id="KW-0444">Lipid biosynthesis</keyword>
<proteinExistence type="inferred from homology"/>
<keyword evidence="5" id="KW-0276">Fatty acid metabolism</keyword>
<comment type="domain">
    <text evidence="11">The histidine box domains are involved in binding the catalytic metal ions.</text>
</comment>
<dbReference type="GO" id="GO:0005506">
    <property type="term" value="F:iron ion binding"/>
    <property type="evidence" value="ECO:0007669"/>
    <property type="project" value="TreeGrafter"/>
</dbReference>
<dbReference type="GO" id="GO:0006636">
    <property type="term" value="P:unsaturated fatty acid biosynthetic process"/>
    <property type="evidence" value="ECO:0007669"/>
    <property type="project" value="TreeGrafter"/>
</dbReference>
<keyword evidence="4 11" id="KW-0812">Transmembrane</keyword>
<keyword evidence="10 11" id="KW-0275">Fatty acid biosynthesis</keyword>
<comment type="cofactor">
    <cofactor evidence="11">
        <name>Fe(2+)</name>
        <dbReference type="ChEBI" id="CHEBI:29033"/>
    </cofactor>
</comment>
<evidence type="ECO:0000313" key="13">
    <source>
        <dbReference type="EMBL" id="KOB73872.1"/>
    </source>
</evidence>
<evidence type="ECO:0000256" key="3">
    <source>
        <dbReference type="ARBA" id="ARBA00022516"/>
    </source>
</evidence>
<comment type="caution">
    <text evidence="13">The sequence shown here is derived from an EMBL/GenBank/DDBJ whole genome shotgun (WGS) entry which is preliminary data.</text>
</comment>
<keyword evidence="9 12" id="KW-0472">Membrane</keyword>
<dbReference type="CDD" id="cd03505">
    <property type="entry name" value="Delta9-FADS-like"/>
    <property type="match status" value="1"/>
</dbReference>
<dbReference type="PRINTS" id="PR00075">
    <property type="entry name" value="FACDDSATRASE"/>
</dbReference>
<evidence type="ECO:0000256" key="1">
    <source>
        <dbReference type="ARBA" id="ARBA00004141"/>
    </source>
</evidence>
<reference evidence="13 14" key="1">
    <citation type="journal article" date="2015" name="Genome Biol. Evol.">
        <title>The genome of winter moth (Operophtera brumata) provides a genomic perspective on sexual dimorphism and phenology.</title>
        <authorList>
            <person name="Derks M.F."/>
            <person name="Smit S."/>
            <person name="Salis L."/>
            <person name="Schijlen E."/>
            <person name="Bossers A."/>
            <person name="Mateman C."/>
            <person name="Pijl A.S."/>
            <person name="de Ridder D."/>
            <person name="Groenen M.A."/>
            <person name="Visser M.E."/>
            <person name="Megens H.J."/>
        </authorList>
    </citation>
    <scope>NUCLEOTIDE SEQUENCE [LARGE SCALE GENOMIC DNA]</scope>
    <source>
        <strain evidence="13">WM2013NL</strain>
        <tissue evidence="13">Head and thorax</tissue>
    </source>
</reference>
<dbReference type="InterPro" id="IPR015876">
    <property type="entry name" value="Acyl-CoA_DS"/>
</dbReference>
<keyword evidence="7 11" id="KW-0560">Oxidoreductase</keyword>
<comment type="similarity">
    <text evidence="2 11">Belongs to the fatty acid desaturase type 1 family.</text>
</comment>
<feature type="transmembrane region" description="Helical" evidence="12">
    <location>
        <begin position="142"/>
        <end position="163"/>
    </location>
</feature>
<keyword evidence="6 12" id="KW-1133">Transmembrane helix</keyword>
<evidence type="ECO:0000256" key="12">
    <source>
        <dbReference type="SAM" id="Phobius"/>
    </source>
</evidence>
<feature type="transmembrane region" description="Helical" evidence="12">
    <location>
        <begin position="169"/>
        <end position="188"/>
    </location>
</feature>
<dbReference type="STRING" id="104452.A0A0L7LEH6"/>
<comment type="subcellular location">
    <subcellularLocation>
        <location evidence="1">Membrane</location>
        <topology evidence="1">Multi-pass membrane protein</topology>
    </subcellularLocation>
</comment>
<keyword evidence="8" id="KW-0443">Lipid metabolism</keyword>